<feature type="transmembrane region" description="Helical" evidence="1">
    <location>
        <begin position="478"/>
        <end position="496"/>
    </location>
</feature>
<name>A0A1G1VC75_9BACT</name>
<dbReference type="Proteomes" id="UP000178659">
    <property type="component" value="Unassembled WGS sequence"/>
</dbReference>
<proteinExistence type="predicted"/>
<feature type="transmembrane region" description="Helical" evidence="1">
    <location>
        <begin position="152"/>
        <end position="185"/>
    </location>
</feature>
<evidence type="ECO:0000313" key="2">
    <source>
        <dbReference type="EMBL" id="OGY12995.1"/>
    </source>
</evidence>
<organism evidence="2 3">
    <name type="scientific">Candidatus Blackburnbacteria bacterium RIFCSPLOWO2_01_FULL_40_20</name>
    <dbReference type="NCBI Taxonomy" id="1797519"/>
    <lineage>
        <taxon>Bacteria</taxon>
        <taxon>Candidatus Blackburniibacteriota</taxon>
    </lineage>
</organism>
<feature type="transmembrane region" description="Helical" evidence="1">
    <location>
        <begin position="242"/>
        <end position="261"/>
    </location>
</feature>
<evidence type="ECO:0008006" key="4">
    <source>
        <dbReference type="Google" id="ProtNLM"/>
    </source>
</evidence>
<feature type="transmembrane region" description="Helical" evidence="1">
    <location>
        <begin position="316"/>
        <end position="334"/>
    </location>
</feature>
<feature type="transmembrane region" description="Helical" evidence="1">
    <location>
        <begin position="411"/>
        <end position="429"/>
    </location>
</feature>
<sequence>MLFKILPIFVLFSAIAIFFYPVWLKNLVPLPTDFIAGVYYPWLDYKWGYPSGVPVKNPITTDVVSLIYPEQMLGVDLMKKGEWPLWNPYILAGTPLLANLQAAPFSPTIFVYFIFEKLTAWSLQIILQHILAGFFVYILLRWWMVSRVGALLAGLAFSFSGFNLIFSQWNGHTLASAFIPLILFFEDRWIKNKGSVNGVGLSIALAFQLLAGYPQTTLYTTYAVVLLWLVRLKVNKEFFVKTVLLSVFFALGLGLAALQLLPAAELWPLSQRGYEPLSFDGAFLPWRKVVTFIAPDYFGNHATGNYWGFQDYTSNTGFIGVVVATLAFLSLKLVKIKKEILFLFIVALFSLTISFPTPVSIFMWKYNVLGMEAASAHRALILFNFAAAMLAGFGLDYFLREKKISAKFSLFFPYLIIGGFGIAAIYNYFTTQGTSEFYEKWIPKYIVAMRNLVIPFGALLVVTVVLFLGKRTPHLKRLLAIVLISTMAFELFWFGWKFTPFSPRDLAFPSTPIFEFLANQQEPMRTTGDKVIPVNLRTPYKLSSLEGYETIHPLRVSQFLATINSGGVGAQIFGRYGNVDNEISHLLDLANTKYYLTHKLNTNNKPNADGEVSSRFTNDRFKLVFEDKSVAVMESKTVLPRAFVVYDWEVKKDGNEILSELLNPSFPFSGKVLLEEVPTDLTSTTPDVEASVNYLTHSEQNSRIKVNTQKDGLLFISDAWFPGWKAFIDGVETKIYRANFMFQAIKVPKGETIVELSYRPESFFNGLKISLISLVVLFLVTFFCKRLYVMQRQK</sequence>
<keyword evidence="1" id="KW-1133">Transmembrane helix</keyword>
<feature type="transmembrane region" description="Helical" evidence="1">
    <location>
        <begin position="6"/>
        <end position="24"/>
    </location>
</feature>
<protein>
    <recommendedName>
        <fullName evidence="4">Membrane protein 6-pyruvoyl-tetrahydropterin synthase-related domain-containing protein</fullName>
    </recommendedName>
</protein>
<keyword evidence="1" id="KW-0472">Membrane</keyword>
<evidence type="ECO:0000256" key="1">
    <source>
        <dbReference type="SAM" id="Phobius"/>
    </source>
</evidence>
<evidence type="ECO:0000313" key="3">
    <source>
        <dbReference type="Proteomes" id="UP000178659"/>
    </source>
</evidence>
<feature type="transmembrane region" description="Helical" evidence="1">
    <location>
        <begin position="121"/>
        <end position="140"/>
    </location>
</feature>
<gene>
    <name evidence="2" type="ORF">A3A77_01625</name>
</gene>
<accession>A0A1G1VC75</accession>
<feature type="transmembrane region" description="Helical" evidence="1">
    <location>
        <begin position="205"/>
        <end position="230"/>
    </location>
</feature>
<feature type="transmembrane region" description="Helical" evidence="1">
    <location>
        <begin position="376"/>
        <end position="399"/>
    </location>
</feature>
<dbReference type="Pfam" id="PF09586">
    <property type="entry name" value="YfhO"/>
    <property type="match status" value="1"/>
</dbReference>
<dbReference type="EMBL" id="MHCC01000022">
    <property type="protein sequence ID" value="OGY12995.1"/>
    <property type="molecule type" value="Genomic_DNA"/>
</dbReference>
<dbReference type="AlphaFoldDB" id="A0A1G1VC75"/>
<feature type="transmembrane region" description="Helical" evidence="1">
    <location>
        <begin position="341"/>
        <end position="364"/>
    </location>
</feature>
<dbReference type="PANTHER" id="PTHR38454">
    <property type="entry name" value="INTEGRAL MEMBRANE PROTEIN-RELATED"/>
    <property type="match status" value="1"/>
</dbReference>
<feature type="transmembrane region" description="Helical" evidence="1">
    <location>
        <begin position="449"/>
        <end position="469"/>
    </location>
</feature>
<dbReference type="InterPro" id="IPR018580">
    <property type="entry name" value="Uncharacterised_YfhO"/>
</dbReference>
<dbReference type="PANTHER" id="PTHR38454:SF1">
    <property type="entry name" value="INTEGRAL MEMBRANE PROTEIN"/>
    <property type="match status" value="1"/>
</dbReference>
<feature type="transmembrane region" description="Helical" evidence="1">
    <location>
        <begin position="763"/>
        <end position="784"/>
    </location>
</feature>
<comment type="caution">
    <text evidence="2">The sequence shown here is derived from an EMBL/GenBank/DDBJ whole genome shotgun (WGS) entry which is preliminary data.</text>
</comment>
<reference evidence="2 3" key="1">
    <citation type="journal article" date="2016" name="Nat. Commun.">
        <title>Thousands of microbial genomes shed light on interconnected biogeochemical processes in an aquifer system.</title>
        <authorList>
            <person name="Anantharaman K."/>
            <person name="Brown C.T."/>
            <person name="Hug L.A."/>
            <person name="Sharon I."/>
            <person name="Castelle C.J."/>
            <person name="Probst A.J."/>
            <person name="Thomas B.C."/>
            <person name="Singh A."/>
            <person name="Wilkins M.J."/>
            <person name="Karaoz U."/>
            <person name="Brodie E.L."/>
            <person name="Williams K.H."/>
            <person name="Hubbard S.S."/>
            <person name="Banfield J.F."/>
        </authorList>
    </citation>
    <scope>NUCLEOTIDE SEQUENCE [LARGE SCALE GENOMIC DNA]</scope>
</reference>
<keyword evidence="1" id="KW-0812">Transmembrane</keyword>